<keyword evidence="2" id="KW-0472">Membrane</keyword>
<keyword evidence="2" id="KW-0812">Transmembrane</keyword>
<evidence type="ECO:0000256" key="1">
    <source>
        <dbReference type="SAM" id="MobiDB-lite"/>
    </source>
</evidence>
<keyword evidence="4" id="KW-1185">Reference proteome</keyword>
<evidence type="ECO:0000313" key="4">
    <source>
        <dbReference type="Proteomes" id="UP001501326"/>
    </source>
</evidence>
<organism evidence="3 4">
    <name type="scientific">Pedococcus aerophilus</name>
    <dbReference type="NCBI Taxonomy" id="436356"/>
    <lineage>
        <taxon>Bacteria</taxon>
        <taxon>Bacillati</taxon>
        <taxon>Actinomycetota</taxon>
        <taxon>Actinomycetes</taxon>
        <taxon>Micrococcales</taxon>
        <taxon>Intrasporangiaceae</taxon>
        <taxon>Pedococcus</taxon>
    </lineage>
</organism>
<protein>
    <submittedName>
        <fullName evidence="3">Uncharacterized protein</fullName>
    </submittedName>
</protein>
<feature type="transmembrane region" description="Helical" evidence="2">
    <location>
        <begin position="82"/>
        <end position="100"/>
    </location>
</feature>
<feature type="region of interest" description="Disordered" evidence="1">
    <location>
        <begin position="103"/>
        <end position="235"/>
    </location>
</feature>
<keyword evidence="2" id="KW-1133">Transmembrane helix</keyword>
<sequence>MTRPKASALAFVGALAAVGVGTLLWSAWLVLTAPLPTGAATAAWVLWLLSVVALVTLVAYLRELVRHGVLERRGSWKPLPGLPLLWVAGLSAVVAFPFVLPERPSGPTQQQESAESDRTAPSVGRDGPTTGRDGATSVSRSSRTGSTPDATNATTTSASTSTSRSATSATLVPRGSATTPPTASATTSRTKGPKPSSSATLSPTSSTSTSTSTPIIDLTLPPAPGRPTDKPPRGR</sequence>
<feature type="compositionally biased region" description="Low complexity" evidence="1">
    <location>
        <begin position="136"/>
        <end position="214"/>
    </location>
</feature>
<evidence type="ECO:0000256" key="2">
    <source>
        <dbReference type="SAM" id="Phobius"/>
    </source>
</evidence>
<dbReference type="EMBL" id="BAAARN010000004">
    <property type="protein sequence ID" value="GAA2738888.1"/>
    <property type="molecule type" value="Genomic_DNA"/>
</dbReference>
<reference evidence="3 4" key="1">
    <citation type="journal article" date="2019" name="Int. J. Syst. Evol. Microbiol.">
        <title>The Global Catalogue of Microorganisms (GCM) 10K type strain sequencing project: providing services to taxonomists for standard genome sequencing and annotation.</title>
        <authorList>
            <consortium name="The Broad Institute Genomics Platform"/>
            <consortium name="The Broad Institute Genome Sequencing Center for Infectious Disease"/>
            <person name="Wu L."/>
            <person name="Ma J."/>
        </authorList>
    </citation>
    <scope>NUCLEOTIDE SEQUENCE [LARGE SCALE GENOMIC DNA]</scope>
    <source>
        <strain evidence="3 4">JCM 16378</strain>
    </source>
</reference>
<dbReference type="RefSeq" id="WP_344195312.1">
    <property type="nucleotide sequence ID" value="NZ_BAAARN010000004.1"/>
</dbReference>
<evidence type="ECO:0000313" key="3">
    <source>
        <dbReference type="EMBL" id="GAA2738888.1"/>
    </source>
</evidence>
<dbReference type="Proteomes" id="UP001501326">
    <property type="component" value="Unassembled WGS sequence"/>
</dbReference>
<proteinExistence type="predicted"/>
<accession>A0ABN3UV50</accession>
<comment type="caution">
    <text evidence="3">The sequence shown here is derived from an EMBL/GenBank/DDBJ whole genome shotgun (WGS) entry which is preliminary data.</text>
</comment>
<name>A0ABN3UV50_9MICO</name>
<gene>
    <name evidence="3" type="ORF">GCM10009867_32430</name>
</gene>
<feature type="transmembrane region" description="Helical" evidence="2">
    <location>
        <begin position="42"/>
        <end position="61"/>
    </location>
</feature>